<dbReference type="InterPro" id="IPR000719">
    <property type="entry name" value="Prot_kinase_dom"/>
</dbReference>
<dbReference type="PROSITE" id="PS00107">
    <property type="entry name" value="PROTEIN_KINASE_ATP"/>
    <property type="match status" value="1"/>
</dbReference>
<evidence type="ECO:0000313" key="13">
    <source>
        <dbReference type="Proteomes" id="UP000268014"/>
    </source>
</evidence>
<reference evidence="14" key="1">
    <citation type="submission" date="2016-04" db="UniProtKB">
        <authorList>
            <consortium name="WormBaseParasite"/>
        </authorList>
    </citation>
    <scope>IDENTIFICATION</scope>
</reference>
<dbReference type="STRING" id="6290.A0A158QMD7"/>
<dbReference type="FunFam" id="3.30.200.20:FF:000227">
    <property type="entry name" value="Cyclin-dependent kinase 9"/>
    <property type="match status" value="1"/>
</dbReference>
<reference evidence="12 13" key="2">
    <citation type="submission" date="2018-11" db="EMBL/GenBank/DDBJ databases">
        <authorList>
            <consortium name="Pathogen Informatics"/>
        </authorList>
    </citation>
    <scope>NUCLEOTIDE SEQUENCE [LARGE SCALE GENOMIC DNA]</scope>
    <source>
        <strain evidence="12 13">MHpl1</strain>
    </source>
</reference>
<dbReference type="EMBL" id="UZAF01016815">
    <property type="protein sequence ID" value="VDO34261.1"/>
    <property type="molecule type" value="Genomic_DNA"/>
</dbReference>
<keyword evidence="4" id="KW-0808">Transferase</keyword>
<dbReference type="WBParaSite" id="HPLM_0000824601-mRNA-1">
    <property type="protein sequence ID" value="HPLM_0000824601-mRNA-1"/>
    <property type="gene ID" value="HPLM_0000824601"/>
</dbReference>
<evidence type="ECO:0000313" key="14">
    <source>
        <dbReference type="WBParaSite" id="HPLM_0000824601-mRNA-1"/>
    </source>
</evidence>
<dbReference type="InterPro" id="IPR050108">
    <property type="entry name" value="CDK"/>
</dbReference>
<dbReference type="SUPFAM" id="SSF56112">
    <property type="entry name" value="Protein kinase-like (PK-like)"/>
    <property type="match status" value="1"/>
</dbReference>
<evidence type="ECO:0000313" key="12">
    <source>
        <dbReference type="EMBL" id="VDO34261.1"/>
    </source>
</evidence>
<dbReference type="GO" id="GO:0005634">
    <property type="term" value="C:nucleus"/>
    <property type="evidence" value="ECO:0007669"/>
    <property type="project" value="UniProtKB-SubCell"/>
</dbReference>
<name>A0A158QMD7_HAEPC</name>
<dbReference type="Gene3D" id="3.30.200.20">
    <property type="entry name" value="Phosphorylase Kinase, domain 1"/>
    <property type="match status" value="1"/>
</dbReference>
<evidence type="ECO:0000259" key="11">
    <source>
        <dbReference type="PROSITE" id="PS50011"/>
    </source>
</evidence>
<dbReference type="SMART" id="SM00220">
    <property type="entry name" value="S_TKc"/>
    <property type="match status" value="1"/>
</dbReference>
<dbReference type="InterPro" id="IPR011009">
    <property type="entry name" value="Kinase-like_dom_sf"/>
</dbReference>
<dbReference type="PANTHER" id="PTHR24056:SF233">
    <property type="entry name" value="CYCLIN-DEPENDENT KINASE 9"/>
    <property type="match status" value="1"/>
</dbReference>
<dbReference type="Proteomes" id="UP000268014">
    <property type="component" value="Unassembled WGS sequence"/>
</dbReference>
<dbReference type="InterPro" id="IPR008271">
    <property type="entry name" value="Ser/Thr_kinase_AS"/>
</dbReference>
<sequence length="450" mass="51840">MDDFFLDPIFDSSSAAQMNGQVQPPHPPPQITPEEMAEMDRQKVTPALIKYVEDFRFPYISDVSNYEKLLKIGQGTFGEVFKARCKKTGKMVALKKILMENEKEGFPITALREVKMLQQLKHENITDLIEVCSSKASAHNRDRSTFYLVFAFCEHDLAGLLSNHKIKISLVHIKTMMKHLFNGLWKIHRSKILHRDMKAANVLLSRDGILKLADFGLARPFYMGTLPQILKYQLLIYLFIYFYHSFLMRSFLGHPRQLYTNRVVTLWYRPPELLLGDRQYTTSIDMWGAGCIMAELWTRSPIMQGDTEQKQLTMICNLCGSIDKDSWDKVSELPLFDRMELPAGLPRILSQRMKVYIKDELAVCLIDELLTLDPSKRLEAEKALDHMFFYTAPYSKDDFKDLMDTVKTSQFEYTAGGGAHANRGRAVGAGQRMPHRPQVTQTGQFHDMIF</sequence>
<dbReference type="AlphaFoldDB" id="A0A158QMD7"/>
<dbReference type="OMA" id="FPHCDES"/>
<feature type="binding site" evidence="9">
    <location>
        <position position="95"/>
    </location>
    <ligand>
        <name>ATP</name>
        <dbReference type="ChEBI" id="CHEBI:30616"/>
    </ligand>
</feature>
<dbReference type="GO" id="GO:0008353">
    <property type="term" value="F:RNA polymerase II CTD heptapeptide repeat kinase activity"/>
    <property type="evidence" value="ECO:0007669"/>
    <property type="project" value="TreeGrafter"/>
</dbReference>
<gene>
    <name evidence="12" type="ORF">HPLM_LOCUS8238</name>
</gene>
<evidence type="ECO:0000256" key="3">
    <source>
        <dbReference type="ARBA" id="ARBA00022527"/>
    </source>
</evidence>
<dbReference type="InterPro" id="IPR017441">
    <property type="entry name" value="Protein_kinase_ATP_BS"/>
</dbReference>
<dbReference type="GO" id="GO:0005524">
    <property type="term" value="F:ATP binding"/>
    <property type="evidence" value="ECO:0007669"/>
    <property type="project" value="UniProtKB-UniRule"/>
</dbReference>
<evidence type="ECO:0000256" key="9">
    <source>
        <dbReference type="PROSITE-ProRule" id="PRU10141"/>
    </source>
</evidence>
<proteinExistence type="inferred from homology"/>
<dbReference type="Gene3D" id="1.10.510.10">
    <property type="entry name" value="Transferase(Phosphotransferase) domain 1"/>
    <property type="match status" value="1"/>
</dbReference>
<dbReference type="PANTHER" id="PTHR24056">
    <property type="entry name" value="CELL DIVISION PROTEIN KINASE"/>
    <property type="match status" value="1"/>
</dbReference>
<keyword evidence="3 10" id="KW-0723">Serine/threonine-protein kinase</keyword>
<evidence type="ECO:0000256" key="4">
    <source>
        <dbReference type="ARBA" id="ARBA00022679"/>
    </source>
</evidence>
<accession>A0A158QMD7</accession>
<keyword evidence="8" id="KW-0539">Nucleus</keyword>
<organism evidence="14">
    <name type="scientific">Haemonchus placei</name>
    <name type="common">Barber's pole worm</name>
    <dbReference type="NCBI Taxonomy" id="6290"/>
    <lineage>
        <taxon>Eukaryota</taxon>
        <taxon>Metazoa</taxon>
        <taxon>Ecdysozoa</taxon>
        <taxon>Nematoda</taxon>
        <taxon>Chromadorea</taxon>
        <taxon>Rhabditida</taxon>
        <taxon>Rhabditina</taxon>
        <taxon>Rhabditomorpha</taxon>
        <taxon>Strongyloidea</taxon>
        <taxon>Trichostrongylidae</taxon>
        <taxon>Haemonchus</taxon>
    </lineage>
</organism>
<protein>
    <submittedName>
        <fullName evidence="14">Protein kinase domain-containing protein</fullName>
    </submittedName>
</protein>
<dbReference type="PROSITE" id="PS00108">
    <property type="entry name" value="PROTEIN_KINASE_ST"/>
    <property type="match status" value="1"/>
</dbReference>
<evidence type="ECO:0000256" key="1">
    <source>
        <dbReference type="ARBA" id="ARBA00004123"/>
    </source>
</evidence>
<evidence type="ECO:0000256" key="5">
    <source>
        <dbReference type="ARBA" id="ARBA00022741"/>
    </source>
</evidence>
<evidence type="ECO:0000256" key="7">
    <source>
        <dbReference type="ARBA" id="ARBA00022840"/>
    </source>
</evidence>
<evidence type="ECO:0000256" key="6">
    <source>
        <dbReference type="ARBA" id="ARBA00022777"/>
    </source>
</evidence>
<evidence type="ECO:0000256" key="2">
    <source>
        <dbReference type="ARBA" id="ARBA00006485"/>
    </source>
</evidence>
<feature type="domain" description="Protein kinase" evidence="11">
    <location>
        <begin position="66"/>
        <end position="389"/>
    </location>
</feature>
<keyword evidence="7 9" id="KW-0067">ATP-binding</keyword>
<keyword evidence="5 9" id="KW-0547">Nucleotide-binding</keyword>
<evidence type="ECO:0000256" key="8">
    <source>
        <dbReference type="ARBA" id="ARBA00023242"/>
    </source>
</evidence>
<comment type="similarity">
    <text evidence="2">Belongs to the protein kinase superfamily. CMGC Ser/Thr protein kinase family. CDC2/CDKX subfamily.</text>
</comment>
<dbReference type="GO" id="GO:0004693">
    <property type="term" value="F:cyclin-dependent protein serine/threonine kinase activity"/>
    <property type="evidence" value="ECO:0007669"/>
    <property type="project" value="TreeGrafter"/>
</dbReference>
<dbReference type="Pfam" id="PF00069">
    <property type="entry name" value="Pkinase"/>
    <property type="match status" value="1"/>
</dbReference>
<keyword evidence="13" id="KW-1185">Reference proteome</keyword>
<dbReference type="OrthoDB" id="204883at2759"/>
<evidence type="ECO:0000256" key="10">
    <source>
        <dbReference type="RuleBase" id="RU000304"/>
    </source>
</evidence>
<comment type="subcellular location">
    <subcellularLocation>
        <location evidence="1">Nucleus</location>
    </subcellularLocation>
</comment>
<dbReference type="PROSITE" id="PS50011">
    <property type="entry name" value="PROTEIN_KINASE_DOM"/>
    <property type="match status" value="1"/>
</dbReference>
<keyword evidence="6" id="KW-0418">Kinase</keyword>